<dbReference type="SUPFAM" id="SSF47823">
    <property type="entry name" value="lambda integrase-like, N-terminal domain"/>
    <property type="match status" value="1"/>
</dbReference>
<comment type="subcellular location">
    <subcellularLocation>
        <location evidence="1 9">Cytoplasm</location>
    </subcellularLocation>
</comment>
<evidence type="ECO:0000256" key="2">
    <source>
        <dbReference type="ARBA" id="ARBA00022490"/>
    </source>
</evidence>
<dbReference type="AlphaFoldDB" id="A0A965GBN3"/>
<dbReference type="GO" id="GO:0005737">
    <property type="term" value="C:cytoplasm"/>
    <property type="evidence" value="ECO:0007669"/>
    <property type="project" value="UniProtKB-SubCell"/>
</dbReference>
<dbReference type="GO" id="GO:0007059">
    <property type="term" value="P:chromosome segregation"/>
    <property type="evidence" value="ECO:0007669"/>
    <property type="project" value="UniProtKB-UniRule"/>
</dbReference>
<protein>
    <recommendedName>
        <fullName evidence="9">Tyrosine recombinase XerC</fullName>
    </recommendedName>
</protein>
<feature type="active site" evidence="9">
    <location>
        <position position="155"/>
    </location>
</feature>
<evidence type="ECO:0000256" key="5">
    <source>
        <dbReference type="ARBA" id="ARBA00022908"/>
    </source>
</evidence>
<reference evidence="12" key="1">
    <citation type="submission" date="2018-10" db="EMBL/GenBank/DDBJ databases">
        <title>Iterative Subtractive Binning of Freshwater Chronoseries Metagenomes Recovers Nearly Complete Genomes from over Four Hundred Novel Species.</title>
        <authorList>
            <person name="Rodriguez-R L.M."/>
            <person name="Tsementzi D."/>
            <person name="Luo C."/>
            <person name="Konstantinidis K.T."/>
        </authorList>
    </citation>
    <scope>NUCLEOTIDE SEQUENCE</scope>
    <source>
        <strain evidence="12">WB5_2A_028</strain>
    </source>
</reference>
<keyword evidence="5 9" id="KW-0229">DNA integration</keyword>
<dbReference type="Proteomes" id="UP000740727">
    <property type="component" value="Unassembled WGS sequence"/>
</dbReference>
<proteinExistence type="inferred from homology"/>
<feature type="active site" evidence="9">
    <location>
        <position position="282"/>
    </location>
</feature>
<dbReference type="Gene3D" id="1.10.443.10">
    <property type="entry name" value="Intergrase catalytic core"/>
    <property type="match status" value="1"/>
</dbReference>
<dbReference type="Pfam" id="PF00589">
    <property type="entry name" value="Phage_integrase"/>
    <property type="match status" value="1"/>
</dbReference>
<comment type="caution">
    <text evidence="12">The sequence shown here is derived from an EMBL/GenBank/DDBJ whole genome shotgun (WGS) entry which is preliminary data.</text>
</comment>
<keyword evidence="4 9" id="KW-0159">Chromosome partition</keyword>
<gene>
    <name evidence="9" type="primary">xerC</name>
    <name evidence="12" type="ORF">EBT44_01240</name>
</gene>
<dbReference type="NCBIfam" id="NF001399">
    <property type="entry name" value="PRK00283.1"/>
    <property type="match status" value="1"/>
</dbReference>
<feature type="active site" evidence="9">
    <location>
        <position position="179"/>
    </location>
</feature>
<evidence type="ECO:0000313" key="12">
    <source>
        <dbReference type="EMBL" id="NBR93480.1"/>
    </source>
</evidence>
<accession>A0A965GBN3</accession>
<dbReference type="HAMAP" id="MF_01808">
    <property type="entry name" value="Recomb_XerC_XerD"/>
    <property type="match status" value="1"/>
</dbReference>
<dbReference type="PANTHER" id="PTHR30349">
    <property type="entry name" value="PHAGE INTEGRASE-RELATED"/>
    <property type="match status" value="1"/>
</dbReference>
<dbReference type="InterPro" id="IPR013762">
    <property type="entry name" value="Integrase-like_cat_sf"/>
</dbReference>
<dbReference type="EMBL" id="RFXN01000007">
    <property type="protein sequence ID" value="NBR93480.1"/>
    <property type="molecule type" value="Genomic_DNA"/>
</dbReference>
<evidence type="ECO:0000256" key="7">
    <source>
        <dbReference type="ARBA" id="ARBA00023172"/>
    </source>
</evidence>
<comment type="subunit">
    <text evidence="9">Forms a cyclic heterotetrameric complex composed of two molecules of XerC and two molecules of XerD.</text>
</comment>
<evidence type="ECO:0000256" key="4">
    <source>
        <dbReference type="ARBA" id="ARBA00022829"/>
    </source>
</evidence>
<keyword evidence="8 9" id="KW-0131">Cell cycle</keyword>
<keyword evidence="3 9" id="KW-0132">Cell division</keyword>
<comment type="similarity">
    <text evidence="9">Belongs to the 'phage' integrase family. XerC subfamily.</text>
</comment>
<evidence type="ECO:0000256" key="6">
    <source>
        <dbReference type="ARBA" id="ARBA00023125"/>
    </source>
</evidence>
<dbReference type="GO" id="GO:0009037">
    <property type="term" value="F:tyrosine-based site-specific recombinase activity"/>
    <property type="evidence" value="ECO:0007669"/>
    <property type="project" value="UniProtKB-UniRule"/>
</dbReference>
<dbReference type="GO" id="GO:0003677">
    <property type="term" value="F:DNA binding"/>
    <property type="evidence" value="ECO:0007669"/>
    <property type="project" value="UniProtKB-UniRule"/>
</dbReference>
<feature type="active site" evidence="9">
    <location>
        <position position="256"/>
    </location>
</feature>
<evidence type="ECO:0000256" key="8">
    <source>
        <dbReference type="ARBA" id="ARBA00023306"/>
    </source>
</evidence>
<keyword evidence="6 9" id="KW-0238">DNA-binding</keyword>
<dbReference type="SUPFAM" id="SSF56349">
    <property type="entry name" value="DNA breaking-rejoining enzymes"/>
    <property type="match status" value="1"/>
</dbReference>
<evidence type="ECO:0000313" key="13">
    <source>
        <dbReference type="Proteomes" id="UP000740727"/>
    </source>
</evidence>
<comment type="function">
    <text evidence="9">Site-specific tyrosine recombinase, which acts by catalyzing the cutting and rejoining of the recombining DNA molecules. The XerC-XerD complex is essential to convert dimers of the bacterial chromosome into monomers to permit their segregation at cell division. It also contributes to the segregational stability of plasmids.</text>
</comment>
<keyword evidence="7 9" id="KW-0233">DNA recombination</keyword>
<dbReference type="Pfam" id="PF02899">
    <property type="entry name" value="Phage_int_SAM_1"/>
    <property type="match status" value="1"/>
</dbReference>
<keyword evidence="2 9" id="KW-0963">Cytoplasm</keyword>
<evidence type="ECO:0000259" key="10">
    <source>
        <dbReference type="PROSITE" id="PS51898"/>
    </source>
</evidence>
<name>A0A965GBN3_9PROT</name>
<dbReference type="GO" id="GO:0006313">
    <property type="term" value="P:DNA transposition"/>
    <property type="evidence" value="ECO:0007669"/>
    <property type="project" value="UniProtKB-UniRule"/>
</dbReference>
<feature type="domain" description="Tyr recombinase" evidence="10">
    <location>
        <begin position="114"/>
        <end position="304"/>
    </location>
</feature>
<dbReference type="CDD" id="cd00798">
    <property type="entry name" value="INT_XerDC_C"/>
    <property type="match status" value="1"/>
</dbReference>
<dbReference type="InterPro" id="IPR002104">
    <property type="entry name" value="Integrase_catalytic"/>
</dbReference>
<sequence length="311" mass="34262">MSSSPDLAPIELFLDHLTVERGLSRNTLLAYRRDLHRYFSYLESKGKKVDSSAERDIEEFLIFLRSGNSEHPALSVSSAARSIIAVRGFHKFLARENQIVDPAAAIRPPTPGRKLPKALTLGEIEGIISGAGSGETAQSLRDRALVELLYATGARVSEIITLDVEQIKRPLEALRLLGKGGKERVVPVGKFAAEAVDKYLVRGRPALLLGKNERNVQRERKLFLNLRGTPLSRQSAWEIVKSSALRGGVTAELSPHSLRHSFATHLLDGGADIRTVQELLGHASVATTQIYTLVTIDRLREAYLLSHPRAK</sequence>
<dbReference type="InterPro" id="IPR010998">
    <property type="entry name" value="Integrase_recombinase_N"/>
</dbReference>
<evidence type="ECO:0000259" key="11">
    <source>
        <dbReference type="PROSITE" id="PS51900"/>
    </source>
</evidence>
<feature type="active site" description="O-(3'-phospho-DNA)-tyrosine intermediate" evidence="9">
    <location>
        <position position="291"/>
    </location>
</feature>
<dbReference type="GO" id="GO:0051301">
    <property type="term" value="P:cell division"/>
    <property type="evidence" value="ECO:0007669"/>
    <property type="project" value="UniProtKB-KW"/>
</dbReference>
<dbReference type="InterPro" id="IPR050090">
    <property type="entry name" value="Tyrosine_recombinase_XerCD"/>
</dbReference>
<organism evidence="12 13">
    <name type="scientific">Candidatus Fonsibacter lacus</name>
    <dbReference type="NCBI Taxonomy" id="2576439"/>
    <lineage>
        <taxon>Bacteria</taxon>
        <taxon>Pseudomonadati</taxon>
        <taxon>Pseudomonadota</taxon>
        <taxon>Alphaproteobacteria</taxon>
        <taxon>Candidatus Pelagibacterales</taxon>
        <taxon>Candidatus Pelagibacterales incertae sedis</taxon>
        <taxon>Candidatus Fonsibacter</taxon>
    </lineage>
</organism>
<dbReference type="InterPro" id="IPR011010">
    <property type="entry name" value="DNA_brk_join_enz"/>
</dbReference>
<dbReference type="PROSITE" id="PS51898">
    <property type="entry name" value="TYR_RECOMBINASE"/>
    <property type="match status" value="1"/>
</dbReference>
<feature type="active site" evidence="9">
    <location>
        <position position="259"/>
    </location>
</feature>
<dbReference type="Gene3D" id="1.10.150.130">
    <property type="match status" value="1"/>
</dbReference>
<dbReference type="InterPro" id="IPR004107">
    <property type="entry name" value="Integrase_SAM-like_N"/>
</dbReference>
<dbReference type="PANTHER" id="PTHR30349:SF81">
    <property type="entry name" value="TYROSINE RECOMBINASE XERC"/>
    <property type="match status" value="1"/>
</dbReference>
<dbReference type="PROSITE" id="PS51900">
    <property type="entry name" value="CB"/>
    <property type="match status" value="1"/>
</dbReference>
<evidence type="ECO:0000256" key="1">
    <source>
        <dbReference type="ARBA" id="ARBA00004496"/>
    </source>
</evidence>
<dbReference type="InterPro" id="IPR044068">
    <property type="entry name" value="CB"/>
</dbReference>
<evidence type="ECO:0000256" key="9">
    <source>
        <dbReference type="HAMAP-Rule" id="MF_01808"/>
    </source>
</evidence>
<evidence type="ECO:0000256" key="3">
    <source>
        <dbReference type="ARBA" id="ARBA00022618"/>
    </source>
</evidence>
<dbReference type="InterPro" id="IPR023009">
    <property type="entry name" value="Tyrosine_recombinase_XerC/XerD"/>
</dbReference>
<feature type="domain" description="Core-binding (CB)" evidence="11">
    <location>
        <begin position="4"/>
        <end position="94"/>
    </location>
</feature>